<protein>
    <submittedName>
        <fullName evidence="2">Uncharacterized protein</fullName>
    </submittedName>
</protein>
<dbReference type="Proteomes" id="UP001152320">
    <property type="component" value="Chromosome 14"/>
</dbReference>
<dbReference type="EMBL" id="JAIZAY010000014">
    <property type="protein sequence ID" value="KAJ8029913.1"/>
    <property type="molecule type" value="Genomic_DNA"/>
</dbReference>
<evidence type="ECO:0000313" key="2">
    <source>
        <dbReference type="EMBL" id="KAJ8029913.1"/>
    </source>
</evidence>
<dbReference type="AlphaFoldDB" id="A0A9Q1BNB1"/>
<reference evidence="2" key="1">
    <citation type="submission" date="2021-10" db="EMBL/GenBank/DDBJ databases">
        <title>Tropical sea cucumber genome reveals ecological adaptation and Cuvierian tubules defense mechanism.</title>
        <authorList>
            <person name="Chen T."/>
        </authorList>
    </citation>
    <scope>NUCLEOTIDE SEQUENCE</scope>
    <source>
        <strain evidence="2">Nanhai2018</strain>
        <tissue evidence="2">Muscle</tissue>
    </source>
</reference>
<gene>
    <name evidence="2" type="ORF">HOLleu_29440</name>
</gene>
<evidence type="ECO:0000313" key="3">
    <source>
        <dbReference type="Proteomes" id="UP001152320"/>
    </source>
</evidence>
<proteinExistence type="predicted"/>
<evidence type="ECO:0000256" key="1">
    <source>
        <dbReference type="SAM" id="Phobius"/>
    </source>
</evidence>
<keyword evidence="1" id="KW-0812">Transmembrane</keyword>
<sequence>MVAVQQDAIFFFCQIFLTFRFSASQTNGTMETPTMSSLQLGNAITSESVTQFVPCTNTTLETITLKADLSTSTSSPLTTVYAFLSRAESTSSHSATDIDSTELIENTQKIISSDLLTTVSNASYTTDGFNLTNSQTPTSEWLDVFTLVILLSPIAGILFVLAIIIVMCIWPRENDPDSEAGSSRTFNRMSFFAVSSFRNRLSTYGQNINSRRVNRFSRAKPSQGEDPAYSEINKSLTTFLPHPETFERVAQRDMLGMMTINEERDDTISYIDLDSPVEQSIRDIEETSLYEPMSPSIV</sequence>
<organism evidence="2 3">
    <name type="scientific">Holothuria leucospilota</name>
    <name type="common">Black long sea cucumber</name>
    <name type="synonym">Mertensiothuria leucospilota</name>
    <dbReference type="NCBI Taxonomy" id="206669"/>
    <lineage>
        <taxon>Eukaryota</taxon>
        <taxon>Metazoa</taxon>
        <taxon>Echinodermata</taxon>
        <taxon>Eleutherozoa</taxon>
        <taxon>Echinozoa</taxon>
        <taxon>Holothuroidea</taxon>
        <taxon>Aspidochirotacea</taxon>
        <taxon>Aspidochirotida</taxon>
        <taxon>Holothuriidae</taxon>
        <taxon>Holothuria</taxon>
    </lineage>
</organism>
<keyword evidence="1" id="KW-0472">Membrane</keyword>
<keyword evidence="3" id="KW-1185">Reference proteome</keyword>
<feature type="transmembrane region" description="Helical" evidence="1">
    <location>
        <begin position="144"/>
        <end position="170"/>
    </location>
</feature>
<accession>A0A9Q1BNB1</accession>
<name>A0A9Q1BNB1_HOLLE</name>
<comment type="caution">
    <text evidence="2">The sequence shown here is derived from an EMBL/GenBank/DDBJ whole genome shotgun (WGS) entry which is preliminary data.</text>
</comment>
<keyword evidence="1" id="KW-1133">Transmembrane helix</keyword>